<dbReference type="EMBL" id="AZBU02000001">
    <property type="protein sequence ID" value="TMS36641.1"/>
    <property type="molecule type" value="Genomic_DNA"/>
</dbReference>
<dbReference type="CDD" id="cd12407">
    <property type="entry name" value="RRM_FOX1_like"/>
    <property type="match status" value="1"/>
</dbReference>
<evidence type="ECO:0000256" key="2">
    <source>
        <dbReference type="ARBA" id="ARBA00022884"/>
    </source>
</evidence>
<accession>A0A4U8UTQ5</accession>
<keyword evidence="2 4" id="KW-0694">RNA-binding</keyword>
<dbReference type="GO" id="GO:0003729">
    <property type="term" value="F:mRNA binding"/>
    <property type="evidence" value="ECO:0007669"/>
    <property type="project" value="TreeGrafter"/>
</dbReference>
<dbReference type="GO" id="GO:0005737">
    <property type="term" value="C:cytoplasm"/>
    <property type="evidence" value="ECO:0007669"/>
    <property type="project" value="TreeGrafter"/>
</dbReference>
<dbReference type="AlphaFoldDB" id="A0A4U8UTQ5"/>
<dbReference type="Gene3D" id="3.30.70.330">
    <property type="match status" value="1"/>
</dbReference>
<name>A0A4U8UTQ5_STECR</name>
<evidence type="ECO:0000256" key="5">
    <source>
        <dbReference type="SAM" id="MobiDB-lite"/>
    </source>
</evidence>
<dbReference type="GO" id="GO:0007399">
    <property type="term" value="P:nervous system development"/>
    <property type="evidence" value="ECO:0007669"/>
    <property type="project" value="InterPro"/>
</dbReference>
<reference evidence="7 8" key="2">
    <citation type="journal article" date="2019" name="G3 (Bethesda)">
        <title>Hybrid Assembly of the Genome of the Entomopathogenic Nematode Steinernema carpocapsae Identifies the X-Chromosome.</title>
        <authorList>
            <person name="Serra L."/>
            <person name="Macchietto M."/>
            <person name="Macias-Munoz A."/>
            <person name="McGill C.J."/>
            <person name="Rodriguez I.M."/>
            <person name="Rodriguez B."/>
            <person name="Murad R."/>
            <person name="Mortazavi A."/>
        </authorList>
    </citation>
    <scope>NUCLEOTIDE SEQUENCE [LARGE SCALE GENOMIC DNA]</scope>
    <source>
        <strain evidence="7 8">ALL</strain>
    </source>
</reference>
<evidence type="ECO:0000259" key="6">
    <source>
        <dbReference type="PROSITE" id="PS50102"/>
    </source>
</evidence>
<evidence type="ECO:0000313" key="7">
    <source>
        <dbReference type="EMBL" id="TMS36641.1"/>
    </source>
</evidence>
<evidence type="ECO:0000256" key="3">
    <source>
        <dbReference type="ARBA" id="ARBA00023242"/>
    </source>
</evidence>
<evidence type="ECO:0000256" key="1">
    <source>
        <dbReference type="ARBA" id="ARBA00004123"/>
    </source>
</evidence>
<dbReference type="FunFam" id="3.30.70.330:FF:000821">
    <property type="entry name" value="Sex determination protein fox-1"/>
    <property type="match status" value="1"/>
</dbReference>
<dbReference type="STRING" id="34508.A0A4U8UTQ5"/>
<gene>
    <name evidence="7" type="ORF">L596_003758</name>
</gene>
<proteinExistence type="predicted"/>
<dbReference type="PANTHER" id="PTHR15597">
    <property type="entry name" value="ATAXIN 2-BINDING PROTEIN 1-RELATED"/>
    <property type="match status" value="1"/>
</dbReference>
<evidence type="ECO:0000256" key="4">
    <source>
        <dbReference type="PROSITE-ProRule" id="PRU00176"/>
    </source>
</evidence>
<protein>
    <recommendedName>
        <fullName evidence="6">RRM domain-containing protein</fullName>
    </recommendedName>
</protein>
<dbReference type="GO" id="GO:0000381">
    <property type="term" value="P:regulation of alternative mRNA splicing, via spliceosome"/>
    <property type="evidence" value="ECO:0007669"/>
    <property type="project" value="InterPro"/>
</dbReference>
<dbReference type="InterPro" id="IPR034237">
    <property type="entry name" value="FOX1_RRM"/>
</dbReference>
<reference evidence="7 8" key="1">
    <citation type="journal article" date="2015" name="Genome Biol.">
        <title>Comparative genomics of Steinernema reveals deeply conserved gene regulatory networks.</title>
        <authorList>
            <person name="Dillman A.R."/>
            <person name="Macchietto M."/>
            <person name="Porter C.F."/>
            <person name="Rogers A."/>
            <person name="Williams B."/>
            <person name="Antoshechkin I."/>
            <person name="Lee M.M."/>
            <person name="Goodwin Z."/>
            <person name="Lu X."/>
            <person name="Lewis E.E."/>
            <person name="Goodrich-Blair H."/>
            <person name="Stock S.P."/>
            <person name="Adams B.J."/>
            <person name="Sternberg P.W."/>
            <person name="Mortazavi A."/>
        </authorList>
    </citation>
    <scope>NUCLEOTIDE SEQUENCE [LARGE SCALE GENOMIC DNA]</scope>
    <source>
        <strain evidence="7 8">ALL</strain>
    </source>
</reference>
<dbReference type="OrthoDB" id="5382468at2759"/>
<organism evidence="7 8">
    <name type="scientific">Steinernema carpocapsae</name>
    <name type="common">Entomopathogenic nematode</name>
    <dbReference type="NCBI Taxonomy" id="34508"/>
    <lineage>
        <taxon>Eukaryota</taxon>
        <taxon>Metazoa</taxon>
        <taxon>Ecdysozoa</taxon>
        <taxon>Nematoda</taxon>
        <taxon>Chromadorea</taxon>
        <taxon>Rhabditida</taxon>
        <taxon>Tylenchina</taxon>
        <taxon>Panagrolaimomorpha</taxon>
        <taxon>Strongyloidoidea</taxon>
        <taxon>Steinernematidae</taxon>
        <taxon>Steinernema</taxon>
    </lineage>
</organism>
<keyword evidence="3" id="KW-0539">Nucleus</keyword>
<dbReference type="Proteomes" id="UP000298663">
    <property type="component" value="Chromosome X"/>
</dbReference>
<feature type="domain" description="RRM" evidence="6">
    <location>
        <begin position="156"/>
        <end position="232"/>
    </location>
</feature>
<evidence type="ECO:0000313" key="8">
    <source>
        <dbReference type="Proteomes" id="UP000298663"/>
    </source>
</evidence>
<comment type="caution">
    <text evidence="7">The sequence shown here is derived from an EMBL/GenBank/DDBJ whole genome shotgun (WGS) entry which is preliminary data.</text>
</comment>
<feature type="compositionally biased region" description="Polar residues" evidence="5">
    <location>
        <begin position="136"/>
        <end position="151"/>
    </location>
</feature>
<dbReference type="Pfam" id="PF00076">
    <property type="entry name" value="RRM_1"/>
    <property type="match status" value="1"/>
</dbReference>
<dbReference type="InterPro" id="IPR012677">
    <property type="entry name" value="Nucleotide-bd_a/b_plait_sf"/>
</dbReference>
<dbReference type="InterPro" id="IPR000504">
    <property type="entry name" value="RRM_dom"/>
</dbReference>
<dbReference type="SMART" id="SM00360">
    <property type="entry name" value="RRM"/>
    <property type="match status" value="1"/>
</dbReference>
<dbReference type="EMBL" id="CM016762">
    <property type="protein sequence ID" value="TMS36641.1"/>
    <property type="molecule type" value="Genomic_DNA"/>
</dbReference>
<dbReference type="InterPro" id="IPR047131">
    <property type="entry name" value="RBFOX1-like"/>
</dbReference>
<dbReference type="InterPro" id="IPR035979">
    <property type="entry name" value="RBD_domain_sf"/>
</dbReference>
<feature type="region of interest" description="Disordered" evidence="5">
    <location>
        <begin position="136"/>
        <end position="156"/>
    </location>
</feature>
<dbReference type="SUPFAM" id="SSF54928">
    <property type="entry name" value="RNA-binding domain, RBD"/>
    <property type="match status" value="1"/>
</dbReference>
<dbReference type="PROSITE" id="PS50102">
    <property type="entry name" value="RRM"/>
    <property type="match status" value="1"/>
</dbReference>
<dbReference type="PANTHER" id="PTHR15597:SF22">
    <property type="entry name" value="RNA-BINDING FOX PROTEIN 1, ISOFORM H"/>
    <property type="match status" value="1"/>
</dbReference>
<comment type="subcellular location">
    <subcellularLocation>
        <location evidence="1">Nucleus</location>
    </subcellularLocation>
</comment>
<sequence length="393" mass="40978">MSTFDLFSLAFPTQNMQTLYQLSTTPAAFQTPGTVGTNLTGVPVLNGVALMQHFQAAQAQSYAAVNAIPSLATTASSSCGQDVIVTSSPQTTPKLDPLPTELGTVPVSNATETDALTIQTTSIGPQLPGSIDNASFSCGQSTPNSENNGSVDNGPKRLHVSNIPFRFRDPDLKTMFERFGPVSDVEIIFNERGSKGFGFVTMEKSNDAEKARLELHGSTVEGRKIEVNCATARIHAKKPKMATGAETIAAVLHGASYQQAVNSNRMFLRTPLAQALAMRNLGLQGQILAGAPSQVPLLSHITAPGILLGAGATALAAQAAPQIPSSVAGYDPTSLLNEATRIQLAAQAAARSVGVAAPVTQLGDQYLAGGLTAALPGFPAVATYRALNRFSPY</sequence>
<dbReference type="GO" id="GO:0005634">
    <property type="term" value="C:nucleus"/>
    <property type="evidence" value="ECO:0007669"/>
    <property type="project" value="UniProtKB-SubCell"/>
</dbReference>
<keyword evidence="8" id="KW-1185">Reference proteome</keyword>